<reference evidence="2" key="1">
    <citation type="journal article" date="2023" name="Front. Plant Sci.">
        <title>Chromosomal-level genome assembly of Melastoma candidum provides insights into trichome evolution.</title>
        <authorList>
            <person name="Zhong Y."/>
            <person name="Wu W."/>
            <person name="Sun C."/>
            <person name="Zou P."/>
            <person name="Liu Y."/>
            <person name="Dai S."/>
            <person name="Zhou R."/>
        </authorList>
    </citation>
    <scope>NUCLEOTIDE SEQUENCE [LARGE SCALE GENOMIC DNA]</scope>
</reference>
<comment type="caution">
    <text evidence="1">The sequence shown here is derived from an EMBL/GenBank/DDBJ whole genome shotgun (WGS) entry which is preliminary data.</text>
</comment>
<gene>
    <name evidence="1" type="ORF">MLD38_021288</name>
</gene>
<dbReference type="EMBL" id="CM042885">
    <property type="protein sequence ID" value="KAI4365292.1"/>
    <property type="molecule type" value="Genomic_DNA"/>
</dbReference>
<organism evidence="1 2">
    <name type="scientific">Melastoma candidum</name>
    <dbReference type="NCBI Taxonomy" id="119954"/>
    <lineage>
        <taxon>Eukaryota</taxon>
        <taxon>Viridiplantae</taxon>
        <taxon>Streptophyta</taxon>
        <taxon>Embryophyta</taxon>
        <taxon>Tracheophyta</taxon>
        <taxon>Spermatophyta</taxon>
        <taxon>Magnoliopsida</taxon>
        <taxon>eudicotyledons</taxon>
        <taxon>Gunneridae</taxon>
        <taxon>Pentapetalae</taxon>
        <taxon>rosids</taxon>
        <taxon>malvids</taxon>
        <taxon>Myrtales</taxon>
        <taxon>Melastomataceae</taxon>
        <taxon>Melastomatoideae</taxon>
        <taxon>Melastomateae</taxon>
        <taxon>Melastoma</taxon>
    </lineage>
</organism>
<accession>A0ACB9QHF7</accession>
<evidence type="ECO:0000313" key="1">
    <source>
        <dbReference type="EMBL" id="KAI4365292.1"/>
    </source>
</evidence>
<proteinExistence type="predicted"/>
<sequence>MARMMMCESKVSQNLWAEAINTACYVSNRVHARKTLDKTHYELYKGKVPNISYFHLFGSPCYILRLPKDNVGKFDARSDEGVFLGYSESSKAYQVFNKGTLVVEESINAIINDFQYTEEPVLSDIPSSQLTAAELQKESIVPLKTDSIQIHSIIGHDANTEGTSENNDSEENLLDRVPTLYKKRHPMKQVIGDVQKGIQTRHSANLFCEHSAFLSQKEPNNINEALAYPNWIIAKQEELNQFERNKMDVKSAFLKGEIKEEVYVDQPPGFKDPKKHDHVYNLDKIQIYVNDIIFGSTNNTLCNEFAELMKGEFEMSMMGELTFFLGLQIRQTSEGTFIYQEKYTKQLLEKYELSNSKYLSTPMSTNDIVEKDKTGKDVDSSLYKSMIGSSLYHTASRHDILFSVCLCARYQSAPKETHLTHVKRIFQYLSGTTNIGLWYSKRSSFDLIGYSDADFAGRKIDRKSTFGTYQLLGDMLISWHSKKQASVALSAVEA</sequence>
<dbReference type="Proteomes" id="UP001057402">
    <property type="component" value="Chromosome 6"/>
</dbReference>
<name>A0ACB9QHF7_9MYRT</name>
<protein>
    <submittedName>
        <fullName evidence="1">Uncharacterized protein</fullName>
    </submittedName>
</protein>
<keyword evidence="2" id="KW-1185">Reference proteome</keyword>
<evidence type="ECO:0000313" key="2">
    <source>
        <dbReference type="Proteomes" id="UP001057402"/>
    </source>
</evidence>